<dbReference type="EMBL" id="MG575419">
    <property type="protein sequence ID" value="QDH85507.1"/>
    <property type="molecule type" value="Genomic_DNA"/>
</dbReference>
<keyword evidence="2" id="KW-1185">Reference proteome</keyword>
<dbReference type="Gene3D" id="2.10.10.80">
    <property type="match status" value="1"/>
</dbReference>
<dbReference type="SMR" id="A0A514CYC9"/>
<organism evidence="1 2">
    <name type="scientific">Proteus phage vB_PmiP_RS8pmA</name>
    <dbReference type="NCBI Taxonomy" id="2250314"/>
    <lineage>
        <taxon>Viruses</taxon>
        <taxon>Duplodnaviria</taxon>
        <taxon>Heunggongvirae</taxon>
        <taxon>Uroviricota</taxon>
        <taxon>Caudoviricetes</taxon>
        <taxon>Autographivirales</taxon>
        <taxon>Autoscriptoviridae</taxon>
        <taxon>Slopekvirinae</taxon>
        <taxon>Novosibovirus</taxon>
        <taxon>Novosibovirus RS8pmA</taxon>
    </lineage>
</organism>
<reference evidence="1 2" key="1">
    <citation type="submission" date="2017-11" db="EMBL/GenBank/DDBJ databases">
        <title>Genomic and ecogenomic characterisation of Proteus mirabilis bacteriophage to support development of cocktails for phage therapy.</title>
        <authorList>
            <person name="Alves D.R."/>
            <person name="Nzakizwanayo J."/>
            <person name="Dedi C."/>
            <person name="Olympiou C."/>
            <person name="Hanin A."/>
            <person name="Kot W."/>
            <person name="Hansen L."/>
            <person name="Gahan C."/>
            <person name="Schellenberge P."/>
            <person name="Ogilvie L.A."/>
            <person name="Jones B.V."/>
        </authorList>
    </citation>
    <scope>NUCLEOTIDE SEQUENCE [LARGE SCALE GENOMIC DNA]</scope>
</reference>
<sequence>MSKINRTVLHNNVPTVQLFSTGGCVRSYNDFFMDTESNLWKYTGVLPVTVPPNTTPESTEWLQITNKPQDTKEGYKPVVHFRDLGGTDGLNTGLYKIAHDFCNTHKLSLSYEGMNLIIEDRNIVVTTPTVFKCTITVRINQSNKGEDVFLFQGGSYSSKNLSFNYDEYSDRPFSNVLDVPELSFIKWKPIVPHFNGGDKAIQEMCVHTSGGGVVGRTYSAYTGTTEVYYRSIGTTSFKFEGLTVHVQDTTPSTSTGYFEIFKITDLDSVYISDFSTGTQSPVNNPKVYFGISNCYGVFISDVRTTGTYSKNSGTYGYIFNIVDCINVNFSDITGNVVTKDWWTLYGANRVKVINHHNCHFYRYDNHSFVQDVSASNCTTRGTALSGNGYRRFRDCDFVFSSEEDNGNLLYLRGVSSNGDYSSFNGDISIVGGSISGNPKDFYVFAGSALGASVSLNNEVFNSLVIDGVNFDRLKPSVSASVFPNRSMNRTLFRRFEMRNCTIPIKFAGFSRHDHAFVQEDGTQPCSTIDFNNVKFRAVQDYEDVNSKRFEMSAQLPVNSKCTVSFSNCTNVGFWGSYCTVQVHSSTLNAVRCTQTNSTDTIKFFSCVVLNWVSDNFLLDNTKVSSYSCSADGKLLTSSSSTGTYTYLTNLSTLHSMHLVLNSVYPSEGAAKTFATPYSTFLVVGSGVKYKSTAENPLAHLG</sequence>
<accession>A0A514CYC9</accession>
<protein>
    <submittedName>
        <fullName evidence="1">Virion protein</fullName>
    </submittedName>
</protein>
<dbReference type="Proteomes" id="UP000318442">
    <property type="component" value="Segment"/>
</dbReference>
<proteinExistence type="predicted"/>
<dbReference type="PROSITE" id="PS51257">
    <property type="entry name" value="PROKAR_LIPOPROTEIN"/>
    <property type="match status" value="1"/>
</dbReference>
<evidence type="ECO:0000313" key="1">
    <source>
        <dbReference type="EMBL" id="QDH85507.1"/>
    </source>
</evidence>
<name>A0A514CYC9_9CAUD</name>
<evidence type="ECO:0000313" key="2">
    <source>
        <dbReference type="Proteomes" id="UP000318442"/>
    </source>
</evidence>